<keyword evidence="5" id="KW-1133">Transmembrane helix</keyword>
<dbReference type="InterPro" id="IPR002666">
    <property type="entry name" value="Folate_carrier"/>
</dbReference>
<feature type="transmembrane region" description="Helical" evidence="5">
    <location>
        <begin position="619"/>
        <end position="639"/>
    </location>
</feature>
<keyword evidence="5" id="KW-0812">Transmembrane</keyword>
<name>A0A6G0TUE0_APHGL</name>
<proteinExistence type="inferred from homology"/>
<dbReference type="AlphaFoldDB" id="A0A6G0TUE0"/>
<evidence type="ECO:0000256" key="1">
    <source>
        <dbReference type="ARBA" id="ARBA00005773"/>
    </source>
</evidence>
<dbReference type="Proteomes" id="UP000475862">
    <property type="component" value="Unassembled WGS sequence"/>
</dbReference>
<keyword evidence="3" id="KW-0863">Zinc-finger</keyword>
<feature type="transmembrane region" description="Helical" evidence="5">
    <location>
        <begin position="388"/>
        <end position="407"/>
    </location>
</feature>
<keyword evidence="4" id="KW-0862">Zinc</keyword>
<dbReference type="EMBL" id="VYZN01000015">
    <property type="protein sequence ID" value="KAE9538820.1"/>
    <property type="molecule type" value="Genomic_DNA"/>
</dbReference>
<evidence type="ECO:0000313" key="7">
    <source>
        <dbReference type="EMBL" id="KAE9538820.1"/>
    </source>
</evidence>
<dbReference type="Gene3D" id="1.20.1250.20">
    <property type="entry name" value="MFS general substrate transporter like domains"/>
    <property type="match status" value="1"/>
</dbReference>
<feature type="domain" description="FLYWCH-type" evidence="6">
    <location>
        <begin position="58"/>
        <end position="115"/>
    </location>
</feature>
<feature type="transmembrane region" description="Helical" evidence="5">
    <location>
        <begin position="7"/>
        <end position="26"/>
    </location>
</feature>
<dbReference type="SUPFAM" id="SSF103473">
    <property type="entry name" value="MFS general substrate transporter"/>
    <property type="match status" value="1"/>
</dbReference>
<evidence type="ECO:0000259" key="6">
    <source>
        <dbReference type="Pfam" id="PF04500"/>
    </source>
</evidence>
<dbReference type="OrthoDB" id="18814at2759"/>
<comment type="similarity">
    <text evidence="1">Belongs to the reduced folate carrier (RFC) transporter (TC 2.A.48) family.</text>
</comment>
<feature type="transmembrane region" description="Helical" evidence="5">
    <location>
        <begin position="414"/>
        <end position="432"/>
    </location>
</feature>
<dbReference type="GO" id="GO:0005886">
    <property type="term" value="C:plasma membrane"/>
    <property type="evidence" value="ECO:0007669"/>
    <property type="project" value="TreeGrafter"/>
</dbReference>
<evidence type="ECO:0000313" key="8">
    <source>
        <dbReference type="Proteomes" id="UP000475862"/>
    </source>
</evidence>
<dbReference type="PANTHER" id="PTHR10686:SF18">
    <property type="entry name" value="IP11787P-RELATED"/>
    <property type="match status" value="1"/>
</dbReference>
<evidence type="ECO:0000256" key="5">
    <source>
        <dbReference type="SAM" id="Phobius"/>
    </source>
</evidence>
<keyword evidence="5" id="KW-0472">Membrane</keyword>
<dbReference type="GO" id="GO:0008270">
    <property type="term" value="F:zinc ion binding"/>
    <property type="evidence" value="ECO:0007669"/>
    <property type="project" value="UniProtKB-KW"/>
</dbReference>
<keyword evidence="2" id="KW-0479">Metal-binding</keyword>
<dbReference type="Pfam" id="PF04500">
    <property type="entry name" value="FLYWCH"/>
    <property type="match status" value="1"/>
</dbReference>
<dbReference type="GO" id="GO:0090482">
    <property type="term" value="F:vitamin transmembrane transporter activity"/>
    <property type="evidence" value="ECO:0007669"/>
    <property type="project" value="InterPro"/>
</dbReference>
<dbReference type="Pfam" id="PF01770">
    <property type="entry name" value="Folate_carrier"/>
    <property type="match status" value="1"/>
</dbReference>
<feature type="transmembrane region" description="Helical" evidence="5">
    <location>
        <begin position="674"/>
        <end position="691"/>
    </location>
</feature>
<keyword evidence="8" id="KW-1185">Reference proteome</keyword>
<feature type="transmembrane region" description="Helical" evidence="5">
    <location>
        <begin position="553"/>
        <end position="572"/>
    </location>
</feature>
<comment type="caution">
    <text evidence="7">The sequence shown here is derived from an EMBL/GenBank/DDBJ whole genome shotgun (WGS) entry which is preliminary data.</text>
</comment>
<evidence type="ECO:0000256" key="2">
    <source>
        <dbReference type="ARBA" id="ARBA00022723"/>
    </source>
</evidence>
<dbReference type="InterPro" id="IPR007588">
    <property type="entry name" value="Znf_FLYWCH"/>
</dbReference>
<evidence type="ECO:0000256" key="3">
    <source>
        <dbReference type="ARBA" id="ARBA00022771"/>
    </source>
</evidence>
<dbReference type="InterPro" id="IPR036259">
    <property type="entry name" value="MFS_trans_sf"/>
</dbReference>
<feature type="transmembrane region" description="Helical" evidence="5">
    <location>
        <begin position="452"/>
        <end position="470"/>
    </location>
</feature>
<feature type="transmembrane region" description="Helical" evidence="5">
    <location>
        <begin position="711"/>
        <end position="728"/>
    </location>
</feature>
<accession>A0A6G0TUE0</accession>
<protein>
    <recommendedName>
        <fullName evidence="6">FLYWCH-type domain-containing protein</fullName>
    </recommendedName>
</protein>
<reference evidence="7 8" key="1">
    <citation type="submission" date="2019-08" db="EMBL/GenBank/DDBJ databases">
        <title>The genome of the soybean aphid Biotype 1, its phylome, world population structure and adaptation to the North American continent.</title>
        <authorList>
            <person name="Giordano R."/>
            <person name="Donthu R.K."/>
            <person name="Hernandez A.G."/>
            <person name="Wright C.L."/>
            <person name="Zimin A.V."/>
        </authorList>
    </citation>
    <scope>NUCLEOTIDE SEQUENCE [LARGE SCALE GENOMIC DNA]</scope>
    <source>
        <tissue evidence="7">Whole aphids</tissue>
    </source>
</reference>
<evidence type="ECO:0000256" key="4">
    <source>
        <dbReference type="ARBA" id="ARBA00022833"/>
    </source>
</evidence>
<feature type="transmembrane region" description="Helical" evidence="5">
    <location>
        <begin position="477"/>
        <end position="495"/>
    </location>
</feature>
<dbReference type="PANTHER" id="PTHR10686">
    <property type="entry name" value="FOLATE TRANSPORTER"/>
    <property type="match status" value="1"/>
</dbReference>
<gene>
    <name evidence="7" type="ORF">AGLY_005402</name>
</gene>
<sequence>MVNIFEMYSRTTIITLVVIFAFSIEFRPLDYFMTSYLAGQGRNVTDTQMLMSLPSNMISQHGKKLKIIDGYKMRFHKMLNGDVKRWCCVKKTCTAYVKTDMSENTIIDSNLNHNHDLESEGKMMRQVVRNSVKRKAQEELWIYAACRSILAKKPTNIQDVHSSLNSLDIKTFDNKTFLLVNDNFEKSIHMGAKNVWPDIITKGCWFHLGQAWWRKVQNLGLSTHYCDDLSEIGQFLKNIFGLPMLNEDDVEISFTVDFMSIKPNDEKLNQFMDYLIENYIDTQSDFPPHTWAEMSSSSERTTNACESFHSKFNSCFYTPHPDIYFFLEILKKIQIDTTILIQTSNHILEKNRSGTDELMRLKDYSSILTILVIMMITDNLLYKPVILFNVFCAIIVYSNLVIIPNFVPLKVVQLCAAFFKSYEVIYFSYLFAKVQDKRYYQVTSGLARTAMLMGKCCSLVLAQALIVIYGKDYVNKLACYTLGSVVFAFACVSLLPSVKRNSKDNDDTVTEFISDNNNEQLNLKKIPLQSKSFAAEPMSKQLWEDFNESYKNLIVLKWSIWYCLALVGYMTIKISSLTHKLGENEQADCIVESLTIFIGAISSYKIGVRRVNWTLNGNAFIGSGSSILGICLISCYFHQNMLSIQLSYILFGALIQAMFVIALSEIAKQLKNNCYTLVLGFNSFISLILLLSYKEIFIRDNLFKIDIPEQILFYGGLYIFLGTIYLIPSGISFNRKLNNNCPVYDITE</sequence>
<dbReference type="Gene3D" id="2.20.25.240">
    <property type="match status" value="1"/>
</dbReference>
<feature type="transmembrane region" description="Helical" evidence="5">
    <location>
        <begin position="645"/>
        <end position="667"/>
    </location>
</feature>
<organism evidence="7 8">
    <name type="scientific">Aphis glycines</name>
    <name type="common">Soybean aphid</name>
    <dbReference type="NCBI Taxonomy" id="307491"/>
    <lineage>
        <taxon>Eukaryota</taxon>
        <taxon>Metazoa</taxon>
        <taxon>Ecdysozoa</taxon>
        <taxon>Arthropoda</taxon>
        <taxon>Hexapoda</taxon>
        <taxon>Insecta</taxon>
        <taxon>Pterygota</taxon>
        <taxon>Neoptera</taxon>
        <taxon>Paraneoptera</taxon>
        <taxon>Hemiptera</taxon>
        <taxon>Sternorrhyncha</taxon>
        <taxon>Aphidomorpha</taxon>
        <taxon>Aphidoidea</taxon>
        <taxon>Aphididae</taxon>
        <taxon>Aphidini</taxon>
        <taxon>Aphis</taxon>
        <taxon>Aphis</taxon>
    </lineage>
</organism>